<dbReference type="AlphaFoldDB" id="A0A7Y4JYI8"/>
<proteinExistence type="predicted"/>
<evidence type="ECO:0000259" key="1">
    <source>
        <dbReference type="Pfam" id="PF07791"/>
    </source>
</evidence>
<dbReference type="InterPro" id="IPR012433">
    <property type="entry name" value="Imm11"/>
</dbReference>
<dbReference type="Pfam" id="PF07791">
    <property type="entry name" value="Imm11"/>
    <property type="match status" value="1"/>
</dbReference>
<gene>
    <name evidence="2" type="ORF">HNS30_31400</name>
</gene>
<evidence type="ECO:0000313" key="3">
    <source>
        <dbReference type="Proteomes" id="UP000528460"/>
    </source>
</evidence>
<dbReference type="Proteomes" id="UP000528460">
    <property type="component" value="Unassembled WGS sequence"/>
</dbReference>
<protein>
    <recommendedName>
        <fullName evidence="1">Immunity MXAN-0049 protein domain-containing protein</fullName>
    </recommendedName>
</protein>
<feature type="domain" description="Immunity MXAN-0049 protein" evidence="1">
    <location>
        <begin position="3"/>
        <end position="195"/>
    </location>
</feature>
<name>A0A7Y4JYI8_9BACT</name>
<sequence length="199" mass="22047">MRQDARVAPRYFKLTDDVTLPGRWELGTPVDAQGQDHGSWLFMQGSPAHVEGTLRVPTYEQGRALDFSLADAGAVPVVSQRVAELLSRLAPGDVELFPVALDDTLDPYFLVNVVRVMKCIDDTASGEVRYWMPEDGRPERVGTYQAVHRLRIDPAKAGDAKVFRTWGWLIALIVSEDIKLALEAIGATGVQFKDVSPQR</sequence>
<comment type="caution">
    <text evidence="2">The sequence shown here is derived from an EMBL/GenBank/DDBJ whole genome shotgun (WGS) entry which is preliminary data.</text>
</comment>
<organism evidence="2 3">
    <name type="scientific">Corallococcus exercitus</name>
    <dbReference type="NCBI Taxonomy" id="2316736"/>
    <lineage>
        <taxon>Bacteria</taxon>
        <taxon>Pseudomonadati</taxon>
        <taxon>Myxococcota</taxon>
        <taxon>Myxococcia</taxon>
        <taxon>Myxococcales</taxon>
        <taxon>Cystobacterineae</taxon>
        <taxon>Myxococcaceae</taxon>
        <taxon>Corallococcus</taxon>
    </lineage>
</organism>
<dbReference type="RefSeq" id="WP_216623344.1">
    <property type="nucleotide sequence ID" value="NZ_JABFJW010000340.1"/>
</dbReference>
<evidence type="ECO:0000313" key="2">
    <source>
        <dbReference type="EMBL" id="NOK13564.1"/>
    </source>
</evidence>
<dbReference type="EMBL" id="JABFJW010000340">
    <property type="protein sequence ID" value="NOK13564.1"/>
    <property type="molecule type" value="Genomic_DNA"/>
</dbReference>
<reference evidence="2 3" key="1">
    <citation type="submission" date="2020-05" db="EMBL/GenBank/DDBJ databases">
        <authorList>
            <person name="Whitworth D."/>
        </authorList>
    </citation>
    <scope>NUCLEOTIDE SEQUENCE [LARGE SCALE GENOMIC DNA]</scope>
    <source>
        <strain evidence="2 3">CA046A</strain>
    </source>
</reference>
<accession>A0A7Y4JYI8</accession>